<dbReference type="InterPro" id="IPR036514">
    <property type="entry name" value="SGNH_hydro_sf"/>
</dbReference>
<reference evidence="1 2" key="1">
    <citation type="submission" date="2021-01" db="EMBL/GenBank/DDBJ databases">
        <title>Biogeographic distribution of Paracoccus.</title>
        <authorList>
            <person name="Hollensteiner J."/>
            <person name="Leineberger J."/>
            <person name="Brinkhoff T."/>
            <person name="Daniel R."/>
        </authorList>
    </citation>
    <scope>NUCLEOTIDE SEQUENCE [LARGE SCALE GENOMIC DNA]</scope>
    <source>
        <strain evidence="1 2">LMG25392</strain>
    </source>
</reference>
<sequence>MRIRRTVPSIVILGGSNSLLTDGWVDRLKAIHPNSDGILNLSIGAATTAMGLYRLLSCTELPEDPVIVWEYALNESNYFTRLRSSAAMLHHLEWLLELCARRSYRVLPLIMHNRSEAGANEDNAYRRRLAETLAAHRLIPLDLRQFWREGFSHLDTSTLYKDEPHYSTATGFLPAVADAVMAQADRARVPDGAARTRQRFADRDLKLVCPDGAGGTQFKNRLMTCDIHPLSSPLRFTATGRLLACFLISSRSEPAIMFRSGGTEIGPFSAQINPDGRLRAKQLKHLLLWSEDRPPLDIGSTLDVTPTRMEGVKPVVQHTMSWQEPAEGDIGEGGMIGVMLETGR</sequence>
<proteinExistence type="predicted"/>
<organism evidence="1 2">
    <name type="scientific">Paracoccus stylophorae</name>
    <dbReference type="NCBI Taxonomy" id="659350"/>
    <lineage>
        <taxon>Bacteria</taxon>
        <taxon>Pseudomonadati</taxon>
        <taxon>Pseudomonadota</taxon>
        <taxon>Alphaproteobacteria</taxon>
        <taxon>Rhodobacterales</taxon>
        <taxon>Paracoccaceae</taxon>
        <taxon>Paracoccus</taxon>
    </lineage>
</organism>
<dbReference type="EMBL" id="CP067134">
    <property type="protein sequence ID" value="WCR09953.1"/>
    <property type="molecule type" value="Genomic_DNA"/>
</dbReference>
<keyword evidence="2" id="KW-1185">Reference proteome</keyword>
<dbReference type="Proteomes" id="UP001218412">
    <property type="component" value="Chromosome"/>
</dbReference>
<name>A0ABY7STY2_9RHOB</name>
<dbReference type="Gene3D" id="3.40.50.1110">
    <property type="entry name" value="SGNH hydrolase"/>
    <property type="match status" value="1"/>
</dbReference>
<dbReference type="RefSeq" id="WP_272858012.1">
    <property type="nucleotide sequence ID" value="NZ_CP067134.1"/>
</dbReference>
<accession>A0ABY7STY2</accession>
<protein>
    <recommendedName>
        <fullName evidence="3">SGNH hydrolase-type esterase domain-containing protein</fullName>
    </recommendedName>
</protein>
<dbReference type="SUPFAM" id="SSF52266">
    <property type="entry name" value="SGNH hydrolase"/>
    <property type="match status" value="1"/>
</dbReference>
<evidence type="ECO:0000313" key="1">
    <source>
        <dbReference type="EMBL" id="WCR09953.1"/>
    </source>
</evidence>
<gene>
    <name evidence="1" type="ORF">JHW45_12850</name>
</gene>
<evidence type="ECO:0008006" key="3">
    <source>
        <dbReference type="Google" id="ProtNLM"/>
    </source>
</evidence>
<evidence type="ECO:0000313" key="2">
    <source>
        <dbReference type="Proteomes" id="UP001218412"/>
    </source>
</evidence>